<comment type="caution">
    <text evidence="1">The sequence shown here is derived from an EMBL/GenBank/DDBJ whole genome shotgun (WGS) entry which is preliminary data.</text>
</comment>
<name>A0AAV7M180_PLEWA</name>
<sequence length="78" mass="8942">MKRSHSIRVFSASREITELVSAKRCPLRYSSPHLLVYRRPQFGTPTHGRARPGDSEPVLNRHILNAVRKLLPRCDGDH</sequence>
<proteinExistence type="predicted"/>
<dbReference type="EMBL" id="JANPWB010000014">
    <property type="protein sequence ID" value="KAJ1097531.1"/>
    <property type="molecule type" value="Genomic_DNA"/>
</dbReference>
<accession>A0AAV7M180</accession>
<protein>
    <submittedName>
        <fullName evidence="1">Uncharacterized protein</fullName>
    </submittedName>
</protein>
<keyword evidence="2" id="KW-1185">Reference proteome</keyword>
<gene>
    <name evidence="1" type="ORF">NDU88_002649</name>
</gene>
<dbReference type="Proteomes" id="UP001066276">
    <property type="component" value="Chromosome 10"/>
</dbReference>
<organism evidence="1 2">
    <name type="scientific">Pleurodeles waltl</name>
    <name type="common">Iberian ribbed newt</name>
    <dbReference type="NCBI Taxonomy" id="8319"/>
    <lineage>
        <taxon>Eukaryota</taxon>
        <taxon>Metazoa</taxon>
        <taxon>Chordata</taxon>
        <taxon>Craniata</taxon>
        <taxon>Vertebrata</taxon>
        <taxon>Euteleostomi</taxon>
        <taxon>Amphibia</taxon>
        <taxon>Batrachia</taxon>
        <taxon>Caudata</taxon>
        <taxon>Salamandroidea</taxon>
        <taxon>Salamandridae</taxon>
        <taxon>Pleurodelinae</taxon>
        <taxon>Pleurodeles</taxon>
    </lineage>
</organism>
<evidence type="ECO:0000313" key="2">
    <source>
        <dbReference type="Proteomes" id="UP001066276"/>
    </source>
</evidence>
<dbReference type="AlphaFoldDB" id="A0AAV7M180"/>
<evidence type="ECO:0000313" key="1">
    <source>
        <dbReference type="EMBL" id="KAJ1097531.1"/>
    </source>
</evidence>
<reference evidence="1" key="1">
    <citation type="journal article" date="2022" name="bioRxiv">
        <title>Sequencing and chromosome-scale assembly of the giantPleurodeles waltlgenome.</title>
        <authorList>
            <person name="Brown T."/>
            <person name="Elewa A."/>
            <person name="Iarovenko S."/>
            <person name="Subramanian E."/>
            <person name="Araus A.J."/>
            <person name="Petzold A."/>
            <person name="Susuki M."/>
            <person name="Suzuki K.-i.T."/>
            <person name="Hayashi T."/>
            <person name="Toyoda A."/>
            <person name="Oliveira C."/>
            <person name="Osipova E."/>
            <person name="Leigh N.D."/>
            <person name="Simon A."/>
            <person name="Yun M.H."/>
        </authorList>
    </citation>
    <scope>NUCLEOTIDE SEQUENCE</scope>
    <source>
        <strain evidence="1">20211129_DDA</strain>
        <tissue evidence="1">Liver</tissue>
    </source>
</reference>